<evidence type="ECO:0000313" key="1">
    <source>
        <dbReference type="EMBL" id="KZE49867.1"/>
    </source>
</evidence>
<gene>
    <name evidence="1" type="ORF">AV649_02225</name>
</gene>
<dbReference type="Pfam" id="PF14035">
    <property type="entry name" value="YlzJ"/>
    <property type="match status" value="1"/>
</dbReference>
<dbReference type="EMBL" id="LQQY01000012">
    <property type="protein sequence ID" value="KZE49867.1"/>
    <property type="molecule type" value="Genomic_DNA"/>
</dbReference>
<proteinExistence type="predicted"/>
<dbReference type="Proteomes" id="UP000076510">
    <property type="component" value="Unassembled WGS sequence"/>
</dbReference>
<dbReference type="OrthoDB" id="1683573at2"/>
<dbReference type="RefSeq" id="WP_048003999.1">
    <property type="nucleotide sequence ID" value="NZ_CP047095.1"/>
</dbReference>
<sequence>MILYTIIPQEAVFATDPEVYASQMMIDYEGVPLMVQKEEENYRVLRVMSSDPSHFLDSRFSPGMILGN</sequence>
<comment type="caution">
    <text evidence="1">The sequence shown here is derived from an EMBL/GenBank/DDBJ whole genome shotgun (WGS) entry which is preliminary data.</text>
</comment>
<dbReference type="PATRIC" id="fig|189381.10.peg.4363"/>
<organism evidence="1 2">
    <name type="scientific">Rossellomorea marisflavi</name>
    <dbReference type="NCBI Taxonomy" id="189381"/>
    <lineage>
        <taxon>Bacteria</taxon>
        <taxon>Bacillati</taxon>
        <taxon>Bacillota</taxon>
        <taxon>Bacilli</taxon>
        <taxon>Bacillales</taxon>
        <taxon>Bacillaceae</taxon>
        <taxon>Rossellomorea</taxon>
    </lineage>
</organism>
<name>A0A0J5THU8_9BACI</name>
<protein>
    <submittedName>
        <fullName evidence="1">Ribonuclease</fullName>
    </submittedName>
</protein>
<dbReference type="AlphaFoldDB" id="A0A0J5THU8"/>
<reference evidence="2" key="1">
    <citation type="submission" date="2016-01" db="EMBL/GenBank/DDBJ databases">
        <title>Whole genome sequencing of Bhargavaea cecembensis T14.</title>
        <authorList>
            <person name="Hong K.W."/>
        </authorList>
    </citation>
    <scope>NUCLEOTIDE SEQUENCE [LARGE SCALE GENOMIC DNA]</scope>
    <source>
        <strain evidence="2">M19</strain>
    </source>
</reference>
<dbReference type="InterPro" id="IPR025619">
    <property type="entry name" value="YlzJ"/>
</dbReference>
<evidence type="ECO:0000313" key="2">
    <source>
        <dbReference type="Proteomes" id="UP000076510"/>
    </source>
</evidence>
<accession>A0A0J5THU8</accession>